<protein>
    <recommendedName>
        <fullName evidence="2">DUF6546 domain-containing protein</fullName>
    </recommendedName>
</protein>
<sequence length="615" mass="69294">MFLDSGAAIAMADPDNDDGTSLLGEALEKLMAAEYEQPEELIHVGDSMEFHRYMELPSHIRFEIREEAIDQEISSGTNEHVDWFHPFVTNNVSRLATVSKEWQQHIEDYLFEMIRIDPTVEEDVLKFKELFKNHRRRYLKTLDIIVDDRPTGPWHTAGGMLQINLAMEKVGQFLSYLISWDSDENEDLDSCDSGENESLSSLDSGESEDLDSGDSSEAASIITWDFGEVEGLKINFVSLNLDFPEVRFAPKGEPSIQTSSLWTASQLNLLTSSDLSTEIPLPPISSAFPKRFGIARHLTFPLDCVPLPATIAIIQTMPNLKSCSFELSFESSSEEGMARLTDFVQQVPTLLPSLSDLTIRVTDIDSAPGSVTASANRLSAALRDYSQNLRSLKVEGIFMQQSFFEQFGVDRDLILAKLKWNWPDLEELDLQFVTFGPRRGPFSNPSQLSLTPAELLIAAGRATMAMTALKKLRVSIFDDSQGYKSTSVFYIKREPPRNLERSWPCRVKLSGFSRVQEQWILEAWIPFMKKKAQFVSEGRSHLDSDEEDSDDEDSDDDSSVELPTKRIYRTFPADYSPSTTFGAGALVNNTSFLEAQRLARFKSSIQSVPWEIGSW</sequence>
<feature type="compositionally biased region" description="Acidic residues" evidence="1">
    <location>
        <begin position="205"/>
        <end position="214"/>
    </location>
</feature>
<proteinExistence type="predicted"/>
<keyword evidence="4" id="KW-1185">Reference proteome</keyword>
<evidence type="ECO:0000313" key="3">
    <source>
        <dbReference type="EMBL" id="KAK7737624.1"/>
    </source>
</evidence>
<evidence type="ECO:0000256" key="1">
    <source>
        <dbReference type="SAM" id="MobiDB-lite"/>
    </source>
</evidence>
<evidence type="ECO:0000259" key="2">
    <source>
        <dbReference type="Pfam" id="PF20183"/>
    </source>
</evidence>
<accession>A0ABR1PIK7</accession>
<name>A0ABR1PIK7_DIAER</name>
<evidence type="ECO:0000313" key="4">
    <source>
        <dbReference type="Proteomes" id="UP001430848"/>
    </source>
</evidence>
<feature type="compositionally biased region" description="Acidic residues" evidence="1">
    <location>
        <begin position="544"/>
        <end position="559"/>
    </location>
</feature>
<reference evidence="3 4" key="1">
    <citation type="submission" date="2024-02" db="EMBL/GenBank/DDBJ databases">
        <title>De novo assembly and annotation of 12 fungi associated with fruit tree decline syndrome in Ontario, Canada.</title>
        <authorList>
            <person name="Sulman M."/>
            <person name="Ellouze W."/>
            <person name="Ilyukhin E."/>
        </authorList>
    </citation>
    <scope>NUCLEOTIDE SEQUENCE [LARGE SCALE GENOMIC DNA]</scope>
    <source>
        <strain evidence="3 4">M169</strain>
    </source>
</reference>
<dbReference type="InterPro" id="IPR046676">
    <property type="entry name" value="DUF6546"/>
</dbReference>
<feature type="region of interest" description="Disordered" evidence="1">
    <location>
        <begin position="538"/>
        <end position="560"/>
    </location>
</feature>
<dbReference type="Proteomes" id="UP001430848">
    <property type="component" value="Unassembled WGS sequence"/>
</dbReference>
<organism evidence="3 4">
    <name type="scientific">Diaporthe eres</name>
    <name type="common">Phomopsis oblonga</name>
    <dbReference type="NCBI Taxonomy" id="83184"/>
    <lineage>
        <taxon>Eukaryota</taxon>
        <taxon>Fungi</taxon>
        <taxon>Dikarya</taxon>
        <taxon>Ascomycota</taxon>
        <taxon>Pezizomycotina</taxon>
        <taxon>Sordariomycetes</taxon>
        <taxon>Sordariomycetidae</taxon>
        <taxon>Diaporthales</taxon>
        <taxon>Diaporthaceae</taxon>
        <taxon>Diaporthe</taxon>
        <taxon>Diaporthe eres species complex</taxon>
    </lineage>
</organism>
<comment type="caution">
    <text evidence="3">The sequence shown here is derived from an EMBL/GenBank/DDBJ whole genome shotgun (WGS) entry which is preliminary data.</text>
</comment>
<feature type="region of interest" description="Disordered" evidence="1">
    <location>
        <begin position="187"/>
        <end position="214"/>
    </location>
</feature>
<gene>
    <name evidence="3" type="ORF">SLS63_002753</name>
</gene>
<dbReference type="EMBL" id="JAKNSF020000007">
    <property type="protein sequence ID" value="KAK7737624.1"/>
    <property type="molecule type" value="Genomic_DNA"/>
</dbReference>
<feature type="domain" description="DUF6546" evidence="2">
    <location>
        <begin position="369"/>
        <end position="519"/>
    </location>
</feature>
<dbReference type="Pfam" id="PF20183">
    <property type="entry name" value="DUF6546"/>
    <property type="match status" value="1"/>
</dbReference>